<dbReference type="InterPro" id="IPR014016">
    <property type="entry name" value="UvrD-like_ATP-bd"/>
</dbReference>
<gene>
    <name evidence="13" type="ORF">AQJ11_38000</name>
</gene>
<dbReference type="RefSeq" id="WP_059266355.1">
    <property type="nucleotide sequence ID" value="NZ_KQ948370.1"/>
</dbReference>
<dbReference type="InterPro" id="IPR027417">
    <property type="entry name" value="P-loop_NTPase"/>
</dbReference>
<dbReference type="InterPro" id="IPR000212">
    <property type="entry name" value="DNA_helicase_UvrD/REP"/>
</dbReference>
<dbReference type="Gene3D" id="1.10.10.160">
    <property type="match status" value="1"/>
</dbReference>
<evidence type="ECO:0000313" key="13">
    <source>
        <dbReference type="EMBL" id="KUN17654.1"/>
    </source>
</evidence>
<evidence type="ECO:0000256" key="6">
    <source>
        <dbReference type="ARBA" id="ARBA00023125"/>
    </source>
</evidence>
<evidence type="ECO:0000256" key="8">
    <source>
        <dbReference type="ARBA" id="ARBA00034617"/>
    </source>
</evidence>
<keyword evidence="4 11" id="KW-0347">Helicase</keyword>
<dbReference type="PANTHER" id="PTHR11070">
    <property type="entry name" value="UVRD / RECB / PCRA DNA HELICASE FAMILY MEMBER"/>
    <property type="match status" value="1"/>
</dbReference>
<reference evidence="13 14" key="1">
    <citation type="submission" date="2015-10" db="EMBL/GenBank/DDBJ databases">
        <title>Draft genome sequence of Streptomyces corchorusii DSM 40340, type strain for the species Streptomyces corchorusii.</title>
        <authorList>
            <person name="Ruckert C."/>
            <person name="Winkler A."/>
            <person name="Kalinowski J."/>
            <person name="Kampfer P."/>
            <person name="Glaeser S."/>
        </authorList>
    </citation>
    <scope>NUCLEOTIDE SEQUENCE [LARGE SCALE GENOMIC DNA]</scope>
    <source>
        <strain evidence="13 14">DSM 40340</strain>
    </source>
</reference>
<comment type="catalytic activity">
    <reaction evidence="10">
        <text>ATP + H2O = ADP + phosphate + H(+)</text>
        <dbReference type="Rhea" id="RHEA:13065"/>
        <dbReference type="ChEBI" id="CHEBI:15377"/>
        <dbReference type="ChEBI" id="CHEBI:15378"/>
        <dbReference type="ChEBI" id="CHEBI:30616"/>
        <dbReference type="ChEBI" id="CHEBI:43474"/>
        <dbReference type="ChEBI" id="CHEBI:456216"/>
        <dbReference type="EC" id="5.6.2.4"/>
    </reaction>
</comment>
<keyword evidence="14" id="KW-1185">Reference proteome</keyword>
<dbReference type="GO" id="GO:0043138">
    <property type="term" value="F:3'-5' DNA helicase activity"/>
    <property type="evidence" value="ECO:0007669"/>
    <property type="project" value="UniProtKB-EC"/>
</dbReference>
<evidence type="ECO:0000256" key="1">
    <source>
        <dbReference type="ARBA" id="ARBA00009922"/>
    </source>
</evidence>
<keyword evidence="7" id="KW-0413">Isomerase</keyword>
<dbReference type="Proteomes" id="UP000053398">
    <property type="component" value="Unassembled WGS sequence"/>
</dbReference>
<dbReference type="InterPro" id="IPR013986">
    <property type="entry name" value="DExx_box_DNA_helicase_dom_sf"/>
</dbReference>
<dbReference type="EC" id="5.6.2.4" evidence="9"/>
<protein>
    <recommendedName>
        <fullName evidence="9">DNA 3'-5' helicase</fullName>
        <ecNumber evidence="9">5.6.2.4</ecNumber>
    </recommendedName>
</protein>
<dbReference type="SUPFAM" id="SSF52540">
    <property type="entry name" value="P-loop containing nucleoside triphosphate hydrolases"/>
    <property type="match status" value="1"/>
</dbReference>
<keyword evidence="6" id="KW-0238">DNA-binding</keyword>
<dbReference type="GO" id="GO:0003677">
    <property type="term" value="F:DNA binding"/>
    <property type="evidence" value="ECO:0007669"/>
    <property type="project" value="UniProtKB-KW"/>
</dbReference>
<dbReference type="Pfam" id="PF00580">
    <property type="entry name" value="UvrD-helicase"/>
    <property type="match status" value="1"/>
</dbReference>
<feature type="binding site" evidence="11">
    <location>
        <begin position="42"/>
        <end position="49"/>
    </location>
    <ligand>
        <name>ATP</name>
        <dbReference type="ChEBI" id="CHEBI:30616"/>
    </ligand>
</feature>
<organism evidence="13 14">
    <name type="scientific">Streptomyces corchorusii</name>
    <name type="common">Streptomyces chibaensis</name>
    <dbReference type="NCBI Taxonomy" id="1903"/>
    <lineage>
        <taxon>Bacteria</taxon>
        <taxon>Bacillati</taxon>
        <taxon>Actinomycetota</taxon>
        <taxon>Actinomycetes</taxon>
        <taxon>Kitasatosporales</taxon>
        <taxon>Streptomycetaceae</taxon>
        <taxon>Streptomyces</taxon>
    </lineage>
</organism>
<name>A0A124HJV4_STRCK</name>
<evidence type="ECO:0000313" key="14">
    <source>
        <dbReference type="Proteomes" id="UP000053398"/>
    </source>
</evidence>
<comment type="similarity">
    <text evidence="1">Belongs to the helicase family. UvrD subfamily.</text>
</comment>
<dbReference type="Pfam" id="PF13361">
    <property type="entry name" value="UvrD_C"/>
    <property type="match status" value="1"/>
</dbReference>
<dbReference type="CDD" id="cd17932">
    <property type="entry name" value="DEXQc_UvrD"/>
    <property type="match status" value="1"/>
</dbReference>
<keyword evidence="5 11" id="KW-0067">ATP-binding</keyword>
<comment type="catalytic activity">
    <reaction evidence="8">
        <text>Couples ATP hydrolysis with the unwinding of duplex DNA by translocating in the 3'-5' direction.</text>
        <dbReference type="EC" id="5.6.2.4"/>
    </reaction>
</comment>
<dbReference type="GO" id="GO:0000725">
    <property type="term" value="P:recombinational repair"/>
    <property type="evidence" value="ECO:0007669"/>
    <property type="project" value="TreeGrafter"/>
</dbReference>
<evidence type="ECO:0000256" key="5">
    <source>
        <dbReference type="ARBA" id="ARBA00022840"/>
    </source>
</evidence>
<dbReference type="AlphaFoldDB" id="A0A124HJV4"/>
<evidence type="ECO:0000256" key="11">
    <source>
        <dbReference type="PROSITE-ProRule" id="PRU00560"/>
    </source>
</evidence>
<evidence type="ECO:0000256" key="3">
    <source>
        <dbReference type="ARBA" id="ARBA00022801"/>
    </source>
</evidence>
<evidence type="ECO:0000256" key="2">
    <source>
        <dbReference type="ARBA" id="ARBA00022741"/>
    </source>
</evidence>
<dbReference type="GO" id="GO:0016887">
    <property type="term" value="F:ATP hydrolysis activity"/>
    <property type="evidence" value="ECO:0007669"/>
    <property type="project" value="RHEA"/>
</dbReference>
<evidence type="ECO:0000256" key="7">
    <source>
        <dbReference type="ARBA" id="ARBA00023235"/>
    </source>
</evidence>
<evidence type="ECO:0000259" key="12">
    <source>
        <dbReference type="PROSITE" id="PS51198"/>
    </source>
</evidence>
<dbReference type="EMBL" id="LMWP01000048">
    <property type="protein sequence ID" value="KUN17654.1"/>
    <property type="molecule type" value="Genomic_DNA"/>
</dbReference>
<dbReference type="PANTHER" id="PTHR11070:SF2">
    <property type="entry name" value="ATP-DEPENDENT DNA HELICASE SRS2"/>
    <property type="match status" value="1"/>
</dbReference>
<evidence type="ECO:0000256" key="9">
    <source>
        <dbReference type="ARBA" id="ARBA00034808"/>
    </source>
</evidence>
<dbReference type="InterPro" id="IPR014017">
    <property type="entry name" value="DNA_helicase_UvrD-like_C"/>
</dbReference>
<accession>A0A124HJV4</accession>
<dbReference type="GO" id="GO:0005524">
    <property type="term" value="F:ATP binding"/>
    <property type="evidence" value="ECO:0007669"/>
    <property type="project" value="UniProtKB-UniRule"/>
</dbReference>
<comment type="caution">
    <text evidence="13">The sequence shown here is derived from an EMBL/GenBank/DDBJ whole genome shotgun (WGS) entry which is preliminary data.</text>
</comment>
<sequence length="622" mass="68904">MHHDQLPAMEERLPAALAAEFAELTDEQREAASHQGSLVLRAGPGAGKTRTLVARVGYLLATTSRHRSVAAITFTDAAATEVTQRLRHLGLPGGRRISSSTIHSFCMRHILLPYAHFTDTPLPDDFTVCTEAQSSKWWDEAAYDAGLGELKSKDRTELSKQRRLLAAGTDSASFNLLYRATITRYRELLTERQVLDFDAIPEQALNVLRSTHEVRKMIAARFPHIVVDEYQDLGPVLHAIVLELLACGVEFTVVGDPDQTMFGFQGASPHYLTELEQLHGFVTRQLNVNWRSGSHLITAGLRVLDADRPYRAAPSRNEPGLVTEEIIVGHRDLDEHASRAVTIVQDRIRAGTQPEEIAVLYPSQGPLLTELHTAFEQAQIAYDAEKARKIPPGHLADFISDCTSRYLAGPLPGGASALPGAAKARTLMELATLWHRRRVAAGLAIEEDTPRRLARTLTQLLDASPRPQPADDATDFLERLISELDLSTLAAASEDSRDHTAIQQCRGAAAAGLSLAEMAGARAPGRIVMTTYHSSKGREFDIVVLPGLVNKHIPYYGWSGPTQREMRNARRNFYVAFTRARHEVVLITGKYHTDRWGEPHTTRRSVFVDDILGTHPEHNEDR</sequence>
<dbReference type="Gene3D" id="3.40.50.300">
    <property type="entry name" value="P-loop containing nucleotide triphosphate hydrolases"/>
    <property type="match status" value="2"/>
</dbReference>
<evidence type="ECO:0000256" key="10">
    <source>
        <dbReference type="ARBA" id="ARBA00048988"/>
    </source>
</evidence>
<proteinExistence type="inferred from homology"/>
<dbReference type="PROSITE" id="PS51198">
    <property type="entry name" value="UVRD_HELICASE_ATP_BIND"/>
    <property type="match status" value="1"/>
</dbReference>
<evidence type="ECO:0000256" key="4">
    <source>
        <dbReference type="ARBA" id="ARBA00022806"/>
    </source>
</evidence>
<keyword evidence="2 11" id="KW-0547">Nucleotide-binding</keyword>
<feature type="domain" description="UvrD-like helicase ATP-binding" evidence="12">
    <location>
        <begin position="21"/>
        <end position="293"/>
    </location>
</feature>
<keyword evidence="3 11" id="KW-0378">Hydrolase</keyword>